<gene>
    <name evidence="8" type="ORF">CPELLU_LOCUS8037</name>
</gene>
<evidence type="ECO:0000256" key="2">
    <source>
        <dbReference type="ARBA" id="ARBA00022723"/>
    </source>
</evidence>
<keyword evidence="2" id="KW-0479">Metal-binding</keyword>
<dbReference type="PANTHER" id="PTHR46481:SF10">
    <property type="entry name" value="ZINC FINGER BED DOMAIN-CONTAINING PROTEIN 39"/>
    <property type="match status" value="1"/>
</dbReference>
<evidence type="ECO:0000313" key="9">
    <source>
        <dbReference type="Proteomes" id="UP000789759"/>
    </source>
</evidence>
<evidence type="ECO:0000256" key="5">
    <source>
        <dbReference type="ARBA" id="ARBA00023125"/>
    </source>
</evidence>
<keyword evidence="9" id="KW-1185">Reference proteome</keyword>
<name>A0A9N9D1E9_9GLOM</name>
<protein>
    <submittedName>
        <fullName evidence="8">5961_t:CDS:1</fullName>
    </submittedName>
</protein>
<dbReference type="EMBL" id="CAJVQA010005569">
    <property type="protein sequence ID" value="CAG8623419.1"/>
    <property type="molecule type" value="Genomic_DNA"/>
</dbReference>
<evidence type="ECO:0000313" key="8">
    <source>
        <dbReference type="EMBL" id="CAG8623419.1"/>
    </source>
</evidence>
<dbReference type="AlphaFoldDB" id="A0A9N9D1E9"/>
<dbReference type="PANTHER" id="PTHR46481">
    <property type="entry name" value="ZINC FINGER BED DOMAIN-CONTAINING PROTEIN 4"/>
    <property type="match status" value="1"/>
</dbReference>
<comment type="subcellular location">
    <subcellularLocation>
        <location evidence="1">Nucleus</location>
    </subcellularLocation>
</comment>
<accession>A0A9N9D1E9</accession>
<proteinExistence type="predicted"/>
<evidence type="ECO:0000256" key="1">
    <source>
        <dbReference type="ARBA" id="ARBA00004123"/>
    </source>
</evidence>
<sequence length="504" mass="58260">MEDSTLSPNDAVSSISTPTGTGTEIVCNTYCTKDHWKAVEEENKPKAWKCLYCNNKTFSIKTSRSHLKEHTLKCPQSPISEFRSDEFRQVTKEEMDKSIVDLVIRTGMSFSILDNPLFHQVARNLCYVTNSYKIPHSTTISRHLTGNIFDLRFEFIKNILATSPRRISLTCDGWHSTVHKCHYIVVTGSWISDDWRVVNIILSFQKSGQTAEDILSTIKTTLEAYSIKEKIFALTMDNTTTNKAVSRLLKNQLPNQELISIVKEGLKEISPLREKVHKLMKYLSNPLSSSRIEMLESYCRISRIRPLRPILEVDMRWNSTLAMFERYIHLRPAIYEMCSKESSMPPCLDNKEFVALISFCQLLKPFESATLVLSKEQCNPISEAIMVILEIGQHIKKANARMGYRMKKKFDKYWNVIIDHVIIAHVLDPRYKLEHLKVTLIEVGKYDENEAELFVNNIWKKIISHGTKYTNAESSNIEAIETIEINDDYPTNDFLFPRRRISKK</sequence>
<keyword evidence="4" id="KW-0862">Zinc</keyword>
<dbReference type="InterPro" id="IPR012337">
    <property type="entry name" value="RNaseH-like_sf"/>
</dbReference>
<dbReference type="Proteomes" id="UP000789759">
    <property type="component" value="Unassembled WGS sequence"/>
</dbReference>
<evidence type="ECO:0000259" key="7">
    <source>
        <dbReference type="Pfam" id="PF14372"/>
    </source>
</evidence>
<evidence type="ECO:0000256" key="6">
    <source>
        <dbReference type="ARBA" id="ARBA00023242"/>
    </source>
</evidence>
<dbReference type="SUPFAM" id="SSF53098">
    <property type="entry name" value="Ribonuclease H-like"/>
    <property type="match status" value="1"/>
</dbReference>
<dbReference type="InterPro" id="IPR052035">
    <property type="entry name" value="ZnF_BED_domain_contain"/>
</dbReference>
<keyword evidence="5" id="KW-0238">DNA-binding</keyword>
<evidence type="ECO:0000256" key="4">
    <source>
        <dbReference type="ARBA" id="ARBA00022833"/>
    </source>
</evidence>
<dbReference type="Pfam" id="PF14372">
    <property type="entry name" value="hAT-like_RNase-H"/>
    <property type="match status" value="1"/>
</dbReference>
<keyword evidence="6" id="KW-0539">Nucleus</keyword>
<dbReference type="OrthoDB" id="5088237at2759"/>
<comment type="caution">
    <text evidence="8">The sequence shown here is derived from an EMBL/GenBank/DDBJ whole genome shotgun (WGS) entry which is preliminary data.</text>
</comment>
<reference evidence="8" key="1">
    <citation type="submission" date="2021-06" db="EMBL/GenBank/DDBJ databases">
        <authorList>
            <person name="Kallberg Y."/>
            <person name="Tangrot J."/>
            <person name="Rosling A."/>
        </authorList>
    </citation>
    <scope>NUCLEOTIDE SEQUENCE</scope>
    <source>
        <strain evidence="8">FL966</strain>
    </source>
</reference>
<dbReference type="GO" id="GO:0008270">
    <property type="term" value="F:zinc ion binding"/>
    <property type="evidence" value="ECO:0007669"/>
    <property type="project" value="UniProtKB-KW"/>
</dbReference>
<evidence type="ECO:0000256" key="3">
    <source>
        <dbReference type="ARBA" id="ARBA00022771"/>
    </source>
</evidence>
<keyword evidence="3" id="KW-0863">Zinc-finger</keyword>
<dbReference type="InterPro" id="IPR025525">
    <property type="entry name" value="hAT-like_transposase_RNase-H"/>
</dbReference>
<feature type="domain" description="hAT-like transposase RNase-H fold" evidence="7">
    <location>
        <begin position="397"/>
        <end position="458"/>
    </location>
</feature>
<dbReference type="GO" id="GO:0005634">
    <property type="term" value="C:nucleus"/>
    <property type="evidence" value="ECO:0007669"/>
    <property type="project" value="UniProtKB-SubCell"/>
</dbReference>
<dbReference type="GO" id="GO:0003677">
    <property type="term" value="F:DNA binding"/>
    <property type="evidence" value="ECO:0007669"/>
    <property type="project" value="UniProtKB-KW"/>
</dbReference>
<organism evidence="8 9">
    <name type="scientific">Cetraspora pellucida</name>
    <dbReference type="NCBI Taxonomy" id="1433469"/>
    <lineage>
        <taxon>Eukaryota</taxon>
        <taxon>Fungi</taxon>
        <taxon>Fungi incertae sedis</taxon>
        <taxon>Mucoromycota</taxon>
        <taxon>Glomeromycotina</taxon>
        <taxon>Glomeromycetes</taxon>
        <taxon>Diversisporales</taxon>
        <taxon>Gigasporaceae</taxon>
        <taxon>Cetraspora</taxon>
    </lineage>
</organism>